<accession>A0A087MJY0</accession>
<evidence type="ECO:0000256" key="1">
    <source>
        <dbReference type="SAM" id="Phobius"/>
    </source>
</evidence>
<evidence type="ECO:0000313" key="3">
    <source>
        <dbReference type="Proteomes" id="UP000029085"/>
    </source>
</evidence>
<reference evidence="2 3" key="2">
    <citation type="journal article" date="2015" name="Stand. Genomic Sci.">
        <title>High quality draft genomic sequence of Arenimonas donghaensis DSM 18148(T).</title>
        <authorList>
            <person name="Chen F."/>
            <person name="Wang H."/>
            <person name="Cao Y."/>
            <person name="Li X."/>
            <person name="Wang G."/>
        </authorList>
    </citation>
    <scope>NUCLEOTIDE SEQUENCE [LARGE SCALE GENOMIC DNA]</scope>
    <source>
        <strain evidence="2 3">HO3-R19</strain>
    </source>
</reference>
<dbReference type="Proteomes" id="UP000029085">
    <property type="component" value="Unassembled WGS sequence"/>
</dbReference>
<dbReference type="PATRIC" id="fig|1121014.3.peg.931"/>
<organism evidence="2 3">
    <name type="scientific">Arenimonas donghaensis DSM 18148 = HO3-R19</name>
    <dbReference type="NCBI Taxonomy" id="1121014"/>
    <lineage>
        <taxon>Bacteria</taxon>
        <taxon>Pseudomonadati</taxon>
        <taxon>Pseudomonadota</taxon>
        <taxon>Gammaproteobacteria</taxon>
        <taxon>Lysobacterales</taxon>
        <taxon>Lysobacteraceae</taxon>
        <taxon>Arenimonas</taxon>
    </lineage>
</organism>
<feature type="transmembrane region" description="Helical" evidence="1">
    <location>
        <begin position="56"/>
        <end position="79"/>
    </location>
</feature>
<keyword evidence="3" id="KW-1185">Reference proteome</keyword>
<keyword evidence="1" id="KW-0812">Transmembrane</keyword>
<comment type="caution">
    <text evidence="2">The sequence shown here is derived from an EMBL/GenBank/DDBJ whole genome shotgun (WGS) entry which is preliminary data.</text>
</comment>
<protein>
    <submittedName>
        <fullName evidence="2">Uncharacterized protein</fullName>
    </submittedName>
</protein>
<dbReference type="AlphaFoldDB" id="A0A087MJY0"/>
<feature type="transmembrane region" description="Helical" evidence="1">
    <location>
        <begin position="116"/>
        <end position="141"/>
    </location>
</feature>
<dbReference type="STRING" id="1121014.N788_10880"/>
<dbReference type="EMBL" id="AVCJ01000006">
    <property type="protein sequence ID" value="KFL37183.1"/>
    <property type="molecule type" value="Genomic_DNA"/>
</dbReference>
<sequence length="198" mass="21171">MPMTSITRPRLALFTVLALVMAATRFNHFGMVPDASWAVFALGGFYLAANTRWAFPALMVLAVAVDYVVITGTGANFWTHYCVSPGYWMLLPAHFALWAAGAGLRKFGQDKPLRVLAGLAPALLLGVATCHLFAQGGFYWLSDSVANPSVAGWAKNYADWFMPYLGTTALYVGLAVVVHALVRAAQRMAAARAGGLAG</sequence>
<proteinExistence type="predicted"/>
<evidence type="ECO:0000313" key="2">
    <source>
        <dbReference type="EMBL" id="KFL37183.1"/>
    </source>
</evidence>
<feature type="transmembrane region" description="Helical" evidence="1">
    <location>
        <begin position="161"/>
        <end position="182"/>
    </location>
</feature>
<name>A0A087MJY0_9GAMM</name>
<reference evidence="3" key="1">
    <citation type="submission" date="2013-08" db="EMBL/GenBank/DDBJ databases">
        <title>Genome sequencing of Arenimonas donghaensis.</title>
        <authorList>
            <person name="Chen F."/>
            <person name="Wang G."/>
        </authorList>
    </citation>
    <scope>NUCLEOTIDE SEQUENCE [LARGE SCALE GENOMIC DNA]</scope>
    <source>
        <strain evidence="3">HO3-R19</strain>
    </source>
</reference>
<gene>
    <name evidence="2" type="ORF">N788_10880</name>
</gene>
<keyword evidence="1" id="KW-1133">Transmembrane helix</keyword>
<feature type="transmembrane region" description="Helical" evidence="1">
    <location>
        <begin position="85"/>
        <end position="104"/>
    </location>
</feature>
<keyword evidence="1" id="KW-0472">Membrane</keyword>